<dbReference type="KEGG" id="trg:TRUGW13939_02213"/>
<name>A0A7H8QNT4_TALRU</name>
<evidence type="ECO:0000313" key="1">
    <source>
        <dbReference type="EMBL" id="QKX55121.1"/>
    </source>
</evidence>
<accession>A0A7H8QNT4</accession>
<dbReference type="AlphaFoldDB" id="A0A7H8QNT4"/>
<gene>
    <name evidence="1" type="ORF">TRUGW13939_02213</name>
</gene>
<organism evidence="1 2">
    <name type="scientific">Talaromyces rugulosus</name>
    <name type="common">Penicillium rugulosum</name>
    <dbReference type="NCBI Taxonomy" id="121627"/>
    <lineage>
        <taxon>Eukaryota</taxon>
        <taxon>Fungi</taxon>
        <taxon>Dikarya</taxon>
        <taxon>Ascomycota</taxon>
        <taxon>Pezizomycotina</taxon>
        <taxon>Eurotiomycetes</taxon>
        <taxon>Eurotiomycetidae</taxon>
        <taxon>Eurotiales</taxon>
        <taxon>Trichocomaceae</taxon>
        <taxon>Talaromyces</taxon>
        <taxon>Talaromyces sect. Islandici</taxon>
    </lineage>
</organism>
<dbReference type="RefSeq" id="XP_035341300.1">
    <property type="nucleotide sequence ID" value="XM_035485407.1"/>
</dbReference>
<dbReference type="Proteomes" id="UP000509510">
    <property type="component" value="Chromosome I"/>
</dbReference>
<protein>
    <submittedName>
        <fullName evidence="1">Uncharacterized protein</fullName>
    </submittedName>
</protein>
<dbReference type="EMBL" id="CP055898">
    <property type="protein sequence ID" value="QKX55121.1"/>
    <property type="molecule type" value="Genomic_DNA"/>
</dbReference>
<proteinExistence type="predicted"/>
<dbReference type="GeneID" id="55989722"/>
<keyword evidence="2" id="KW-1185">Reference proteome</keyword>
<reference evidence="2" key="1">
    <citation type="submission" date="2020-06" db="EMBL/GenBank/DDBJ databases">
        <title>A chromosome-scale genome assembly of Talaromyces rugulosus W13939.</title>
        <authorList>
            <person name="Wang B."/>
            <person name="Guo L."/>
            <person name="Ye K."/>
            <person name="Wang L."/>
        </authorList>
    </citation>
    <scope>NUCLEOTIDE SEQUENCE [LARGE SCALE GENOMIC DNA]</scope>
    <source>
        <strain evidence="2">W13939</strain>
    </source>
</reference>
<evidence type="ECO:0000313" key="2">
    <source>
        <dbReference type="Proteomes" id="UP000509510"/>
    </source>
</evidence>
<sequence>MEEQPLATYAGPRFQRKYGRGYRFLGEDLTNLGFREFGKVTVDCRFRQSEARWGVLGDRASPAGIIYMDLTFNQPNGCQLENATVSITLHEEEALELGDRKTRFNRRAIPSNALNITDSYGPKHISGEPTLVPVKRTFHGTPQFTVLGAGGGGLGVDQEKTFNHTSRWMFTGQLVPGKEGRGTGTTYRTLKWELTENELERQSVHSNPIHTAFAFQHERKPFYMQVEIQGKLRKSFRNIKEKTNEVFRSLKFPPDAKQDQGSSLTLVNVNQPDSSQRRLDTWAQGLPIEMARRNYLEMAIELPSVFKAKMDEAPVPTSTEIAQNNLPETKTSAIPDAPPAAPSAGNLATTDGGAAQNIINLSRAVERFTFPQETLLSNCDIPAVAPPIKLTGIAESQAQQPTAIPRGNPVDVQVDLVRLAQYPILVAFVQMLASFLDLFPLKSSRRLQQAASPLLS</sequence>
<dbReference type="OrthoDB" id="3922785at2759"/>